<evidence type="ECO:0000313" key="1">
    <source>
        <dbReference type="EMBL" id="KAK3769761.1"/>
    </source>
</evidence>
<dbReference type="AlphaFoldDB" id="A0AAE0ZIX4"/>
<reference evidence="1" key="1">
    <citation type="journal article" date="2023" name="G3 (Bethesda)">
        <title>A reference genome for the long-term kleptoplast-retaining sea slug Elysia crispata morphotype clarki.</title>
        <authorList>
            <person name="Eastman K.E."/>
            <person name="Pendleton A.L."/>
            <person name="Shaikh M.A."/>
            <person name="Suttiyut T."/>
            <person name="Ogas R."/>
            <person name="Tomko P."/>
            <person name="Gavelis G."/>
            <person name="Widhalm J.R."/>
            <person name="Wisecaver J.H."/>
        </authorList>
    </citation>
    <scope>NUCLEOTIDE SEQUENCE</scope>
    <source>
        <strain evidence="1">ECLA1</strain>
    </source>
</reference>
<sequence>MTAHNIIACVKFPRIRLKPSNVLSLSYLMSKSVPEFLSVPTRFTLAVRTTRLGRLQVGFQEGSRWLVSCSVEQCEWVVCTVLPAVCSLTARVDHPWSFTEPNDDRDKTEVSHGIPLTRCV</sequence>
<organism evidence="1 2">
    <name type="scientific">Elysia crispata</name>
    <name type="common">lettuce slug</name>
    <dbReference type="NCBI Taxonomy" id="231223"/>
    <lineage>
        <taxon>Eukaryota</taxon>
        <taxon>Metazoa</taxon>
        <taxon>Spiralia</taxon>
        <taxon>Lophotrochozoa</taxon>
        <taxon>Mollusca</taxon>
        <taxon>Gastropoda</taxon>
        <taxon>Heterobranchia</taxon>
        <taxon>Euthyneura</taxon>
        <taxon>Panpulmonata</taxon>
        <taxon>Sacoglossa</taxon>
        <taxon>Placobranchoidea</taxon>
        <taxon>Plakobranchidae</taxon>
        <taxon>Elysia</taxon>
    </lineage>
</organism>
<accession>A0AAE0ZIX4</accession>
<comment type="caution">
    <text evidence="1">The sequence shown here is derived from an EMBL/GenBank/DDBJ whole genome shotgun (WGS) entry which is preliminary data.</text>
</comment>
<dbReference type="EMBL" id="JAWDGP010003890">
    <property type="protein sequence ID" value="KAK3769761.1"/>
    <property type="molecule type" value="Genomic_DNA"/>
</dbReference>
<gene>
    <name evidence="1" type="ORF">RRG08_046866</name>
</gene>
<name>A0AAE0ZIX4_9GAST</name>
<dbReference type="Proteomes" id="UP001283361">
    <property type="component" value="Unassembled WGS sequence"/>
</dbReference>
<keyword evidence="2" id="KW-1185">Reference proteome</keyword>
<evidence type="ECO:0000313" key="2">
    <source>
        <dbReference type="Proteomes" id="UP001283361"/>
    </source>
</evidence>
<proteinExistence type="predicted"/>
<protein>
    <submittedName>
        <fullName evidence="1">Uncharacterized protein</fullName>
    </submittedName>
</protein>